<dbReference type="PANTHER" id="PTHR31490:SF90">
    <property type="entry name" value="ENDO-1,4-BETA-XYLANASE A"/>
    <property type="match status" value="1"/>
</dbReference>
<evidence type="ECO:0000256" key="4">
    <source>
        <dbReference type="ARBA" id="ARBA00023326"/>
    </source>
</evidence>
<dbReference type="PROSITE" id="PS51257">
    <property type="entry name" value="PROKAR_LIPOPROTEIN"/>
    <property type="match status" value="1"/>
</dbReference>
<sequence>MKPTKSFLFLFSAVLVLSSCNNKINSQSTAKNSLKSAYNGDFYIGTALDVNQIEEKNAKVTQLISKEFNAITPENIMKSMFLQPEENKFDFNLSDKYVAFGQKHNMFIHGHTLVWHSQLAPWMSKIKDSVSMAKMLTNHITTVVKKYQGKIDSWDVVNEALNEDGTLRKSVFLNTYGKDFLTLAFKTAAKIDSKVDLYYNDYNLCNAKKRKGAVELVKNLQKNGAKIDGVGEQGHWHLDTPTLEEIEKTILDFSALGVKVAFSELDISVLPSPYGLQGAEISQRFANNEKMNPYPKTLPDSMQVKLAQRYNDIFKLFLKHKDKISRVTFWGVNDTQSWLNDFPIKGRTDYPLLFDSNLQPKKAYESVISLKAKN</sequence>
<dbReference type="Proteomes" id="UP000285211">
    <property type="component" value="Unassembled WGS sequence"/>
</dbReference>
<keyword evidence="1 6" id="KW-0378">Hydrolase</keyword>
<dbReference type="Pfam" id="PF00331">
    <property type="entry name" value="Glyco_hydro_10"/>
    <property type="match status" value="1"/>
</dbReference>
<dbReference type="InterPro" id="IPR001000">
    <property type="entry name" value="GH10_dom"/>
</dbReference>
<dbReference type="Gene3D" id="3.20.20.80">
    <property type="entry name" value="Glycosidases"/>
    <property type="match status" value="1"/>
</dbReference>
<dbReference type="SUPFAM" id="SSF51445">
    <property type="entry name" value="(Trans)glycosidases"/>
    <property type="match status" value="1"/>
</dbReference>
<evidence type="ECO:0000259" key="7">
    <source>
        <dbReference type="PROSITE" id="PS51760"/>
    </source>
</evidence>
<dbReference type="OrthoDB" id="9809277at2"/>
<keyword evidence="4 6" id="KW-0624">Polysaccharide degradation</keyword>
<dbReference type="GO" id="GO:0031176">
    <property type="term" value="F:endo-1,4-beta-xylanase activity"/>
    <property type="evidence" value="ECO:0007669"/>
    <property type="project" value="UniProtKB-EC"/>
</dbReference>
<keyword evidence="2 6" id="KW-0119">Carbohydrate metabolism</keyword>
<evidence type="ECO:0000256" key="5">
    <source>
        <dbReference type="PROSITE-ProRule" id="PRU10061"/>
    </source>
</evidence>
<dbReference type="PANTHER" id="PTHR31490">
    <property type="entry name" value="GLYCOSYL HYDROLASE"/>
    <property type="match status" value="1"/>
</dbReference>
<dbReference type="InterPro" id="IPR017853">
    <property type="entry name" value="GH"/>
</dbReference>
<dbReference type="PROSITE" id="PS00591">
    <property type="entry name" value="GH10_1"/>
    <property type="match status" value="1"/>
</dbReference>
<gene>
    <name evidence="8" type="ORF">EOD40_12040</name>
</gene>
<evidence type="ECO:0000256" key="2">
    <source>
        <dbReference type="ARBA" id="ARBA00023277"/>
    </source>
</evidence>
<reference evidence="8 9" key="1">
    <citation type="submission" date="2019-01" db="EMBL/GenBank/DDBJ databases">
        <authorList>
            <person name="Chen W.-M."/>
        </authorList>
    </citation>
    <scope>NUCLEOTIDE SEQUENCE [LARGE SCALE GENOMIC DNA]</scope>
    <source>
        <strain evidence="8 9">BBQ-12</strain>
    </source>
</reference>
<keyword evidence="9" id="KW-1185">Reference proteome</keyword>
<dbReference type="AlphaFoldDB" id="A0A437KS35"/>
<dbReference type="RefSeq" id="WP_128195854.1">
    <property type="nucleotide sequence ID" value="NZ_SACJ01000007.1"/>
</dbReference>
<keyword evidence="3 6" id="KW-0326">Glycosidase</keyword>
<comment type="similarity">
    <text evidence="6">Belongs to the glycosyl hydrolase 10 (cellulase F) family.</text>
</comment>
<evidence type="ECO:0000313" key="8">
    <source>
        <dbReference type="EMBL" id="RVT74897.1"/>
    </source>
</evidence>
<dbReference type="PROSITE" id="PS51760">
    <property type="entry name" value="GH10_2"/>
    <property type="match status" value="1"/>
</dbReference>
<dbReference type="EC" id="3.2.1.8" evidence="6"/>
<dbReference type="SMART" id="SM00633">
    <property type="entry name" value="Glyco_10"/>
    <property type="match status" value="1"/>
</dbReference>
<evidence type="ECO:0000256" key="6">
    <source>
        <dbReference type="RuleBase" id="RU361174"/>
    </source>
</evidence>
<accession>A0A437KS35</accession>
<dbReference type="InterPro" id="IPR044846">
    <property type="entry name" value="GH10"/>
</dbReference>
<dbReference type="PRINTS" id="PR00134">
    <property type="entry name" value="GLHYDRLASE10"/>
</dbReference>
<feature type="domain" description="GH10" evidence="7">
    <location>
        <begin position="28"/>
        <end position="370"/>
    </location>
</feature>
<comment type="catalytic activity">
    <reaction evidence="6">
        <text>Endohydrolysis of (1-&gt;4)-beta-D-xylosidic linkages in xylans.</text>
        <dbReference type="EC" id="3.2.1.8"/>
    </reaction>
</comment>
<name>A0A437KS35_9FLAO</name>
<protein>
    <recommendedName>
        <fullName evidence="6">Beta-xylanase</fullName>
        <ecNumber evidence="6">3.2.1.8</ecNumber>
    </recommendedName>
</protein>
<organism evidence="8 9">
    <name type="scientific">Flavobacterium sufflavum</name>
    <dbReference type="NCBI Taxonomy" id="1921138"/>
    <lineage>
        <taxon>Bacteria</taxon>
        <taxon>Pseudomonadati</taxon>
        <taxon>Bacteroidota</taxon>
        <taxon>Flavobacteriia</taxon>
        <taxon>Flavobacteriales</taxon>
        <taxon>Flavobacteriaceae</taxon>
        <taxon>Flavobacterium</taxon>
    </lineage>
</organism>
<feature type="active site" description="Nucleophile" evidence="5">
    <location>
        <position position="264"/>
    </location>
</feature>
<evidence type="ECO:0000313" key="9">
    <source>
        <dbReference type="Proteomes" id="UP000285211"/>
    </source>
</evidence>
<proteinExistence type="inferred from homology"/>
<evidence type="ECO:0000256" key="1">
    <source>
        <dbReference type="ARBA" id="ARBA00022801"/>
    </source>
</evidence>
<comment type="caution">
    <text evidence="8">The sequence shown here is derived from an EMBL/GenBank/DDBJ whole genome shotgun (WGS) entry which is preliminary data.</text>
</comment>
<evidence type="ECO:0000256" key="3">
    <source>
        <dbReference type="ARBA" id="ARBA00023295"/>
    </source>
</evidence>
<dbReference type="GO" id="GO:0045493">
    <property type="term" value="P:xylan catabolic process"/>
    <property type="evidence" value="ECO:0007669"/>
    <property type="project" value="UniProtKB-KW"/>
</dbReference>
<dbReference type="EMBL" id="SACJ01000007">
    <property type="protein sequence ID" value="RVT74897.1"/>
    <property type="molecule type" value="Genomic_DNA"/>
</dbReference>
<keyword evidence="8" id="KW-0858">Xylan degradation</keyword>
<dbReference type="InterPro" id="IPR031158">
    <property type="entry name" value="GH10_AS"/>
</dbReference>